<dbReference type="EMBL" id="NKHF01000012">
    <property type="protein sequence ID" value="PCK33199.1"/>
    <property type="molecule type" value="Genomic_DNA"/>
</dbReference>
<protein>
    <submittedName>
        <fullName evidence="1">Uncharacterized protein</fullName>
    </submittedName>
</protein>
<dbReference type="OrthoDB" id="2989721at2"/>
<name>A0A2A5JV49_PSEO7</name>
<comment type="caution">
    <text evidence="1">The sequence shown here is derived from an EMBL/GenBank/DDBJ whole genome shotgun (WGS) entry which is preliminary data.</text>
</comment>
<accession>A0A2A5JV49</accession>
<organism evidence="1 2">
    <name type="scientific">Pseudoalteromonas piscicida</name>
    <dbReference type="NCBI Taxonomy" id="43662"/>
    <lineage>
        <taxon>Bacteria</taxon>
        <taxon>Pseudomonadati</taxon>
        <taxon>Pseudomonadota</taxon>
        <taxon>Gammaproteobacteria</taxon>
        <taxon>Alteromonadales</taxon>
        <taxon>Pseudoalteromonadaceae</taxon>
        <taxon>Pseudoalteromonas</taxon>
    </lineage>
</organism>
<dbReference type="AlphaFoldDB" id="A0A2A5JV49"/>
<sequence>MSIKNILTLQKELGNLVSVCADKEDQDAFSVGYIVELSDSLVLIDSYDGEGCRDGGKLRKVDDVIVVETNGQYEQKIASLIDSSNDENKNSTVYKPNIRSLIDAVNDLKSEFVKVDIYFGLPEFKYSGKILDVKDGVIHLEKVDEENEDDGEAFLILDLVQGIDYFHFK</sequence>
<proteinExistence type="predicted"/>
<evidence type="ECO:0000313" key="1">
    <source>
        <dbReference type="EMBL" id="PCK33199.1"/>
    </source>
</evidence>
<dbReference type="RefSeq" id="WP_099640670.1">
    <property type="nucleotide sequence ID" value="NZ_NKHF01000012.1"/>
</dbReference>
<dbReference type="Proteomes" id="UP000228621">
    <property type="component" value="Unassembled WGS sequence"/>
</dbReference>
<gene>
    <name evidence="1" type="ORF">CEX98_03105</name>
</gene>
<reference evidence="2" key="1">
    <citation type="journal article" date="2019" name="Genome Announc.">
        <title>Draft Genome Sequence of Pseudoalteromonas piscicida Strain 36Y ROTHPW, an Hypersaline Seawater Isolate from the South Coast of Sonora, Mexico.</title>
        <authorList>
            <person name="Sanchez-Diaz R."/>
            <person name="Molina-Garza Z.J."/>
            <person name="Cruz-Suarez L.E."/>
            <person name="Selvin J."/>
            <person name="Kiran G.S."/>
            <person name="Ibarra-Gamez J.C."/>
            <person name="Gomez-Gil B."/>
            <person name="Galaviz-Silva L."/>
        </authorList>
    </citation>
    <scope>NUCLEOTIDE SEQUENCE [LARGE SCALE GENOMIC DNA]</scope>
    <source>
        <strain evidence="2">36Y_RITHPW</strain>
    </source>
</reference>
<evidence type="ECO:0000313" key="2">
    <source>
        <dbReference type="Proteomes" id="UP000228621"/>
    </source>
</evidence>
<keyword evidence="2" id="KW-1185">Reference proteome</keyword>